<evidence type="ECO:0000313" key="2">
    <source>
        <dbReference type="Proteomes" id="UP001234989"/>
    </source>
</evidence>
<proteinExistence type="predicted"/>
<sequence>MVSERLCTYAGSLNQIIDIDYDLDGLPGSMERQPLSTLHKIILTLWNWYVVVLIKLGVGEGEMELGTFIEQEALSSAIGGRDVEHSVAVVGDTSSIAPRPISLGGMIPERIFICFSQQKMTEDDPAETKLGMLFSSSPRQAEDPSGLETTTPTSSLWSSRATRCVVVSEARHLVPQALQSTGFSGGPGLQWAVSV</sequence>
<reference evidence="1" key="1">
    <citation type="submission" date="2023-08" db="EMBL/GenBank/DDBJ databases">
        <title>A de novo genome assembly of Solanum verrucosum Schlechtendal, a Mexican diploid species geographically isolated from the other diploid A-genome species in potato relatives.</title>
        <authorList>
            <person name="Hosaka K."/>
        </authorList>
    </citation>
    <scope>NUCLEOTIDE SEQUENCE</scope>
    <source>
        <tissue evidence="1">Young leaves</tissue>
    </source>
</reference>
<dbReference type="Proteomes" id="UP001234989">
    <property type="component" value="Chromosome 1"/>
</dbReference>
<dbReference type="EMBL" id="CP133612">
    <property type="protein sequence ID" value="WMV12498.1"/>
    <property type="molecule type" value="Genomic_DNA"/>
</dbReference>
<evidence type="ECO:0000313" key="1">
    <source>
        <dbReference type="EMBL" id="WMV12498.1"/>
    </source>
</evidence>
<dbReference type="AlphaFoldDB" id="A0AAF0PX93"/>
<name>A0AAF0PX93_SOLVR</name>
<gene>
    <name evidence="1" type="ORF">MTR67_005883</name>
</gene>
<accession>A0AAF0PX93</accession>
<organism evidence="1 2">
    <name type="scientific">Solanum verrucosum</name>
    <dbReference type="NCBI Taxonomy" id="315347"/>
    <lineage>
        <taxon>Eukaryota</taxon>
        <taxon>Viridiplantae</taxon>
        <taxon>Streptophyta</taxon>
        <taxon>Embryophyta</taxon>
        <taxon>Tracheophyta</taxon>
        <taxon>Spermatophyta</taxon>
        <taxon>Magnoliopsida</taxon>
        <taxon>eudicotyledons</taxon>
        <taxon>Gunneridae</taxon>
        <taxon>Pentapetalae</taxon>
        <taxon>asterids</taxon>
        <taxon>lamiids</taxon>
        <taxon>Solanales</taxon>
        <taxon>Solanaceae</taxon>
        <taxon>Solanoideae</taxon>
        <taxon>Solaneae</taxon>
        <taxon>Solanum</taxon>
    </lineage>
</organism>
<protein>
    <submittedName>
        <fullName evidence="1">Uncharacterized protein</fullName>
    </submittedName>
</protein>
<keyword evidence="2" id="KW-1185">Reference proteome</keyword>